<dbReference type="PATRIC" id="fig|1357400.3.peg.1655"/>
<feature type="compositionally biased region" description="Basic residues" evidence="1">
    <location>
        <begin position="124"/>
        <end position="136"/>
    </location>
</feature>
<proteinExistence type="predicted"/>
<dbReference type="STRING" id="1357400.HMPREF2086_01232"/>
<accession>V8C8V7</accession>
<sequence length="142" mass="16336">MASSEAFKDFVLERLEQCAREYLNGAFAFSALKMFGEYCVYISEFGNLESQRSKKVLFLLCDEQVFIKKYEALDEVASEYEGFFALGFPFVGAREHYILDIENLELLAKIVQSTLPYLPTPKSKNTHQSKRAKARKPNLLEQ</sequence>
<organism evidence="2 3">
    <name type="scientific">Helicobacter macacae MIT 99-5501</name>
    <dbReference type="NCBI Taxonomy" id="1357400"/>
    <lineage>
        <taxon>Bacteria</taxon>
        <taxon>Pseudomonadati</taxon>
        <taxon>Campylobacterota</taxon>
        <taxon>Epsilonproteobacteria</taxon>
        <taxon>Campylobacterales</taxon>
        <taxon>Helicobacteraceae</taxon>
        <taxon>Helicobacter</taxon>
    </lineage>
</organism>
<dbReference type="eggNOG" id="COG3070">
    <property type="taxonomic scope" value="Bacteria"/>
</dbReference>
<dbReference type="Proteomes" id="UP000018731">
    <property type="component" value="Unassembled WGS sequence"/>
</dbReference>
<evidence type="ECO:0000313" key="3">
    <source>
        <dbReference type="Proteomes" id="UP000018731"/>
    </source>
</evidence>
<keyword evidence="3" id="KW-1185">Reference proteome</keyword>
<dbReference type="EMBL" id="AZJI01000005">
    <property type="protein sequence ID" value="ETD23430.1"/>
    <property type="molecule type" value="Genomic_DNA"/>
</dbReference>
<dbReference type="RefSeq" id="WP_023927976.1">
    <property type="nucleotide sequence ID" value="NZ_KI669454.1"/>
</dbReference>
<evidence type="ECO:0008006" key="4">
    <source>
        <dbReference type="Google" id="ProtNLM"/>
    </source>
</evidence>
<feature type="region of interest" description="Disordered" evidence="1">
    <location>
        <begin position="119"/>
        <end position="142"/>
    </location>
</feature>
<comment type="caution">
    <text evidence="2">The sequence shown here is derived from an EMBL/GenBank/DDBJ whole genome shotgun (WGS) entry which is preliminary data.</text>
</comment>
<dbReference type="HOGENOM" id="CLU_151771_0_0_7"/>
<gene>
    <name evidence="2" type="ORF">HMPREF2086_01232</name>
</gene>
<dbReference type="SUPFAM" id="SSF159894">
    <property type="entry name" value="YgaC/TfoX-N like"/>
    <property type="match status" value="1"/>
</dbReference>
<dbReference type="AlphaFoldDB" id="V8C8V7"/>
<reference evidence="2 3" key="1">
    <citation type="journal article" date="2014" name="Genome Announc.">
        <title>Draft genome sequences of six enterohepatic helicobacter species isolated from humans and one from rhesus macaques.</title>
        <authorList>
            <person name="Shen Z."/>
            <person name="Sheh A."/>
            <person name="Young S.K."/>
            <person name="Abouelliel A."/>
            <person name="Ward D.V."/>
            <person name="Earl A.M."/>
            <person name="Fox J.G."/>
        </authorList>
    </citation>
    <scope>NUCLEOTIDE SEQUENCE [LARGE SCALE GENOMIC DNA]</scope>
    <source>
        <strain evidence="2 3">MIT 99-5501</strain>
    </source>
</reference>
<protein>
    <recommendedName>
        <fullName evidence="4">TfoX N-terminal domain-containing protein</fullName>
    </recommendedName>
</protein>
<evidence type="ECO:0000313" key="2">
    <source>
        <dbReference type="EMBL" id="ETD23430.1"/>
    </source>
</evidence>
<name>V8C8V7_9HELI</name>
<evidence type="ECO:0000256" key="1">
    <source>
        <dbReference type="SAM" id="MobiDB-lite"/>
    </source>
</evidence>